<dbReference type="InterPro" id="IPR014358">
    <property type="entry name" value="Enoyl-ACP_Rdtase_NADH"/>
</dbReference>
<evidence type="ECO:0000256" key="5">
    <source>
        <dbReference type="ARBA" id="ARBA00023002"/>
    </source>
</evidence>
<dbReference type="Pfam" id="PF13561">
    <property type="entry name" value="adh_short_C2"/>
    <property type="match status" value="1"/>
</dbReference>
<feature type="binding site" evidence="10">
    <location>
        <position position="42"/>
    </location>
    <ligand>
        <name>NAD(+)</name>
        <dbReference type="ChEBI" id="CHEBI:57540"/>
    </ligand>
</feature>
<dbReference type="RefSeq" id="WP_321389894.1">
    <property type="nucleotide sequence ID" value="NZ_CP139487.1"/>
</dbReference>
<dbReference type="SUPFAM" id="SSF51735">
    <property type="entry name" value="NAD(P)-binding Rossmann-fold domains"/>
    <property type="match status" value="1"/>
</dbReference>
<dbReference type="Gene3D" id="3.40.50.720">
    <property type="entry name" value="NAD(P)-binding Rossmann-like Domain"/>
    <property type="match status" value="1"/>
</dbReference>
<feature type="binding site" evidence="10">
    <location>
        <position position="157"/>
    </location>
    <ligand>
        <name>NAD(+)</name>
        <dbReference type="ChEBI" id="CHEBI:57540"/>
    </ligand>
</feature>
<proteinExistence type="inferred from homology"/>
<feature type="binding site" evidence="10">
    <location>
        <position position="15"/>
    </location>
    <ligand>
        <name>NAD(+)</name>
        <dbReference type="ChEBI" id="CHEBI:57540"/>
    </ligand>
</feature>
<dbReference type="InterPro" id="IPR036291">
    <property type="entry name" value="NAD(P)-bd_dom_sf"/>
</dbReference>
<sequence>MDFLGVNGKTFFIAGVANKKSVAYFSAKTLIEAGAKCVFSVQRPEQLDSLKKLFPDSPVFVCDVEKDIASLATEMKKHTDKLDGFLHSLAFANFSEGIRPFHETKREDYLQASQISSFSLVEASNALKEFFTENASIVTISISNTKATSYGYLGPIKAMLEATVPFLAKSFSEFSKVRVNAVGAGPLKTSASAGIPDYIDNYLYAEKLTLRKQNLETQEVANTVCFLLSERSSGINASTILVDAGMSCNYFDQSLIKSR</sequence>
<gene>
    <name evidence="11" type="ORF">SOO65_11690</name>
</gene>
<evidence type="ECO:0000256" key="2">
    <source>
        <dbReference type="ARBA" id="ARBA00009233"/>
    </source>
</evidence>
<evidence type="ECO:0000256" key="1">
    <source>
        <dbReference type="ARBA" id="ARBA00005194"/>
    </source>
</evidence>
<dbReference type="GO" id="GO:0006633">
    <property type="term" value="P:fatty acid biosynthetic process"/>
    <property type="evidence" value="ECO:0007669"/>
    <property type="project" value="UniProtKB-KW"/>
</dbReference>
<dbReference type="GO" id="GO:0004318">
    <property type="term" value="F:enoyl-[acyl-carrier-protein] reductase (NADH) activity"/>
    <property type="evidence" value="ECO:0007669"/>
    <property type="project" value="UniProtKB-EC"/>
</dbReference>
<keyword evidence="7 8" id="KW-0275">Fatty acid biosynthesis</keyword>
<dbReference type="PANTHER" id="PTHR43159:SF2">
    <property type="entry name" value="ENOYL-[ACYL-CARRIER-PROTEIN] REDUCTASE [NADH], CHLOROPLASTIC"/>
    <property type="match status" value="1"/>
</dbReference>
<dbReference type="PIRSF" id="PIRSF000094">
    <property type="entry name" value="Enoyl-ACP_rdct"/>
    <property type="match status" value="1"/>
</dbReference>
<evidence type="ECO:0000256" key="3">
    <source>
        <dbReference type="ARBA" id="ARBA00022516"/>
    </source>
</evidence>
<keyword evidence="6" id="KW-0443">Lipid metabolism</keyword>
<feature type="binding site" evidence="10">
    <location>
        <begin position="63"/>
        <end position="64"/>
    </location>
    <ligand>
        <name>NAD(+)</name>
        <dbReference type="ChEBI" id="CHEBI:57540"/>
    </ligand>
</feature>
<keyword evidence="5 8" id="KW-0560">Oxidoreductase</keyword>
<keyword evidence="3 8" id="KW-0444">Lipid biosynthesis</keyword>
<evidence type="ECO:0000256" key="10">
    <source>
        <dbReference type="PIRSR" id="PIRSR000094-3"/>
    </source>
</evidence>
<dbReference type="Proteomes" id="UP001324634">
    <property type="component" value="Chromosome"/>
</dbReference>
<reference evidence="11 12" key="1">
    <citation type="submission" date="2023-11" db="EMBL/GenBank/DDBJ databases">
        <title>Peredibacter starrii A3.12.</title>
        <authorList>
            <person name="Mitchell R.J."/>
        </authorList>
    </citation>
    <scope>NUCLEOTIDE SEQUENCE [LARGE SCALE GENOMIC DNA]</scope>
    <source>
        <strain evidence="11 12">A3.12</strain>
    </source>
</reference>
<keyword evidence="8 10" id="KW-0520">NAD</keyword>
<feature type="binding site" evidence="9">
    <location>
        <position position="92"/>
    </location>
    <ligand>
        <name>substrate</name>
    </ligand>
</feature>
<dbReference type="InterPro" id="IPR002347">
    <property type="entry name" value="SDR_fam"/>
</dbReference>
<evidence type="ECO:0000256" key="4">
    <source>
        <dbReference type="ARBA" id="ARBA00022832"/>
    </source>
</evidence>
<organism evidence="11 12">
    <name type="scientific">Peredibacter starrii</name>
    <dbReference type="NCBI Taxonomy" id="28202"/>
    <lineage>
        <taxon>Bacteria</taxon>
        <taxon>Pseudomonadati</taxon>
        <taxon>Bdellovibrionota</taxon>
        <taxon>Bacteriovoracia</taxon>
        <taxon>Bacteriovoracales</taxon>
        <taxon>Bacteriovoracaceae</taxon>
        <taxon>Peredibacter</taxon>
    </lineage>
</organism>
<name>A0AAX4HJF6_9BACT</name>
<evidence type="ECO:0000256" key="8">
    <source>
        <dbReference type="PIRNR" id="PIRNR000094"/>
    </source>
</evidence>
<dbReference type="EMBL" id="CP139487">
    <property type="protein sequence ID" value="WPU63348.1"/>
    <property type="molecule type" value="Genomic_DNA"/>
</dbReference>
<evidence type="ECO:0000313" key="11">
    <source>
        <dbReference type="EMBL" id="WPU63348.1"/>
    </source>
</evidence>
<protein>
    <recommendedName>
        <fullName evidence="8">Enoyl-[acyl-carrier-protein] reductase [NADH]</fullName>
        <ecNumber evidence="8">1.3.1.9</ecNumber>
    </recommendedName>
</protein>
<comment type="similarity">
    <text evidence="2 8">Belongs to the short-chain dehydrogenases/reductases (SDR) family. FabI subfamily.</text>
</comment>
<evidence type="ECO:0000256" key="9">
    <source>
        <dbReference type="PIRSR" id="PIRSR000094-2"/>
    </source>
</evidence>
<dbReference type="EC" id="1.3.1.9" evidence="8"/>
<comment type="pathway">
    <text evidence="1">Lipid metabolism; fatty acid biosynthesis.</text>
</comment>
<comment type="catalytic activity">
    <reaction evidence="8">
        <text>a 2,3-saturated acyl-[ACP] + NAD(+) = a (2E)-enoyl-[ACP] + NADH + H(+)</text>
        <dbReference type="Rhea" id="RHEA:10240"/>
        <dbReference type="Rhea" id="RHEA-COMP:9925"/>
        <dbReference type="Rhea" id="RHEA-COMP:9926"/>
        <dbReference type="ChEBI" id="CHEBI:15378"/>
        <dbReference type="ChEBI" id="CHEBI:57540"/>
        <dbReference type="ChEBI" id="CHEBI:57945"/>
        <dbReference type="ChEBI" id="CHEBI:78784"/>
        <dbReference type="ChEBI" id="CHEBI:78785"/>
        <dbReference type="EC" id="1.3.1.9"/>
    </reaction>
</comment>
<dbReference type="KEGG" id="psti:SOO65_11690"/>
<evidence type="ECO:0000256" key="7">
    <source>
        <dbReference type="ARBA" id="ARBA00023160"/>
    </source>
</evidence>
<dbReference type="AlphaFoldDB" id="A0AAX4HJF6"/>
<evidence type="ECO:0000256" key="6">
    <source>
        <dbReference type="ARBA" id="ARBA00023098"/>
    </source>
</evidence>
<dbReference type="PANTHER" id="PTHR43159">
    <property type="entry name" value="ENOYL-[ACYL-CARRIER-PROTEIN] REDUCTASE"/>
    <property type="match status" value="1"/>
</dbReference>
<keyword evidence="12" id="KW-1185">Reference proteome</keyword>
<accession>A0AAX4HJF6</accession>
<feature type="binding site" evidence="10">
    <location>
        <position position="89"/>
    </location>
    <ligand>
        <name>NAD(+)</name>
        <dbReference type="ChEBI" id="CHEBI:57540"/>
    </ligand>
</feature>
<keyword evidence="4" id="KW-0276">Fatty acid metabolism</keyword>
<evidence type="ECO:0000313" key="12">
    <source>
        <dbReference type="Proteomes" id="UP001324634"/>
    </source>
</evidence>